<organism evidence="1 2">
    <name type="scientific">Protea cynaroides</name>
    <dbReference type="NCBI Taxonomy" id="273540"/>
    <lineage>
        <taxon>Eukaryota</taxon>
        <taxon>Viridiplantae</taxon>
        <taxon>Streptophyta</taxon>
        <taxon>Embryophyta</taxon>
        <taxon>Tracheophyta</taxon>
        <taxon>Spermatophyta</taxon>
        <taxon>Magnoliopsida</taxon>
        <taxon>Proteales</taxon>
        <taxon>Proteaceae</taxon>
        <taxon>Protea</taxon>
    </lineage>
</organism>
<evidence type="ECO:0000313" key="2">
    <source>
        <dbReference type="Proteomes" id="UP001141806"/>
    </source>
</evidence>
<comment type="caution">
    <text evidence="1">The sequence shown here is derived from an EMBL/GenBank/DDBJ whole genome shotgun (WGS) entry which is preliminary data.</text>
</comment>
<accession>A0A9Q0JYV4</accession>
<gene>
    <name evidence="1" type="ORF">NE237_012031</name>
</gene>
<name>A0A9Q0JYV4_9MAGN</name>
<dbReference type="EMBL" id="JAMYWD010000011">
    <property type="protein sequence ID" value="KAJ4955248.1"/>
    <property type="molecule type" value="Genomic_DNA"/>
</dbReference>
<dbReference type="PANTHER" id="PTHR33237:SF39">
    <property type="match status" value="1"/>
</dbReference>
<sequence>MSDPNLPPPKVSVDYFINISFSNKNLRDKLTKIRMKIPTVLVKTFNKTRRISQGCYDVVINGSNTNNIKKKCINTRKLFPNRVNSVLKVFGAKKSGRIPSFNGDQHSSDTDSFHSLNNENHPIFSSFSLANRSPLCDYRGSDSEQSIQMKLPLGEEEKEWEVEKICPVCLMRFREEEKYEAPPLFSPPLNFRGKSSNFSCTNSDSDDFCRRERSSCSSSFSSETLPRSPIKINLSKKEEIMVAGTEEEDGVDNNDLELCKKRILMGERCSRLNFSDFPYYDENGNPLPYSSS</sequence>
<dbReference type="Proteomes" id="UP001141806">
    <property type="component" value="Unassembled WGS sequence"/>
</dbReference>
<dbReference type="PANTHER" id="PTHR33237">
    <property type="entry name" value="F2P16.13 PROTEIN-RELATED"/>
    <property type="match status" value="1"/>
</dbReference>
<dbReference type="AlphaFoldDB" id="A0A9Q0JYV4"/>
<dbReference type="OrthoDB" id="674685at2759"/>
<reference evidence="1" key="1">
    <citation type="journal article" date="2023" name="Plant J.">
        <title>The genome of the king protea, Protea cynaroides.</title>
        <authorList>
            <person name="Chang J."/>
            <person name="Duong T.A."/>
            <person name="Schoeman C."/>
            <person name="Ma X."/>
            <person name="Roodt D."/>
            <person name="Barker N."/>
            <person name="Li Z."/>
            <person name="Van de Peer Y."/>
            <person name="Mizrachi E."/>
        </authorList>
    </citation>
    <scope>NUCLEOTIDE SEQUENCE</scope>
    <source>
        <tissue evidence="1">Young leaves</tissue>
    </source>
</reference>
<proteinExistence type="predicted"/>
<keyword evidence="2" id="KW-1185">Reference proteome</keyword>
<protein>
    <submittedName>
        <fullName evidence="1">Uncharacterized protein</fullName>
    </submittedName>
</protein>
<evidence type="ECO:0000313" key="1">
    <source>
        <dbReference type="EMBL" id="KAJ4955248.1"/>
    </source>
</evidence>